<dbReference type="Proteomes" id="UP000028547">
    <property type="component" value="Unassembled WGS sequence"/>
</dbReference>
<sequence length="214" mass="22218">MLNPRFLSAVSLAGSKLSARVVARGPSGIRCFWVANGYIVSSESTVPSEGLLELLASEGQLDHGLVEPLGAAAAKRGLPPEHLLLEEKLIQPADVVGALERLATVRFRAAMLGEGQAAAAAGGVGRGMIRLHLGALLLEQFRALPAEAVRQYLGVTSGALKLHAGEDALGALRLQPAELRAARQAEVPLGGAQNERAVRLGGALLALGLATWHP</sequence>
<dbReference type="AlphaFoldDB" id="A0A084SGH5"/>
<comment type="caution">
    <text evidence="1">The sequence shown here is derived from an EMBL/GenBank/DDBJ whole genome shotgun (WGS) entry which is preliminary data.</text>
</comment>
<protein>
    <recommendedName>
        <fullName evidence="3">DUF4388 domain-containing protein</fullName>
    </recommendedName>
</protein>
<name>A0A084SGH5_9BACT</name>
<proteinExistence type="predicted"/>
<gene>
    <name evidence="1" type="ORF">Q664_46910</name>
</gene>
<dbReference type="EMBL" id="JPMI01000367">
    <property type="protein sequence ID" value="KFA87560.1"/>
    <property type="molecule type" value="Genomic_DNA"/>
</dbReference>
<evidence type="ECO:0000313" key="1">
    <source>
        <dbReference type="EMBL" id="KFA87560.1"/>
    </source>
</evidence>
<reference evidence="1 2" key="1">
    <citation type="submission" date="2014-07" db="EMBL/GenBank/DDBJ databases">
        <title>Draft Genome Sequence of Gephyronic Acid Producer, Cystobacter violaceus Strain Cb vi76.</title>
        <authorList>
            <person name="Stevens D.C."/>
            <person name="Young J."/>
            <person name="Carmichael R."/>
            <person name="Tan J."/>
            <person name="Taylor R.E."/>
        </authorList>
    </citation>
    <scope>NUCLEOTIDE SEQUENCE [LARGE SCALE GENOMIC DNA]</scope>
    <source>
        <strain evidence="1 2">Cb vi76</strain>
    </source>
</reference>
<organism evidence="1 2">
    <name type="scientific">Archangium violaceum Cb vi76</name>
    <dbReference type="NCBI Taxonomy" id="1406225"/>
    <lineage>
        <taxon>Bacteria</taxon>
        <taxon>Pseudomonadati</taxon>
        <taxon>Myxococcota</taxon>
        <taxon>Myxococcia</taxon>
        <taxon>Myxococcales</taxon>
        <taxon>Cystobacterineae</taxon>
        <taxon>Archangiaceae</taxon>
        <taxon>Archangium</taxon>
    </lineage>
</organism>
<evidence type="ECO:0000313" key="2">
    <source>
        <dbReference type="Proteomes" id="UP000028547"/>
    </source>
</evidence>
<accession>A0A084SGH5</accession>
<dbReference type="RefSeq" id="WP_043411858.1">
    <property type="nucleotide sequence ID" value="NZ_JPMI01000367.1"/>
</dbReference>
<evidence type="ECO:0008006" key="3">
    <source>
        <dbReference type="Google" id="ProtNLM"/>
    </source>
</evidence>